<name>A0ABY5T0Z0_9SPHN</name>
<dbReference type="InterPro" id="IPR019027">
    <property type="entry name" value="Pilus_biogenesis_CpaD-related"/>
</dbReference>
<evidence type="ECO:0000313" key="3">
    <source>
        <dbReference type="EMBL" id="UVI40432.1"/>
    </source>
</evidence>
<keyword evidence="2" id="KW-0732">Signal</keyword>
<accession>A0ABY5T0Z0</accession>
<feature type="chain" id="PRO_5046250517" evidence="2">
    <location>
        <begin position="23"/>
        <end position="219"/>
    </location>
</feature>
<evidence type="ECO:0000256" key="2">
    <source>
        <dbReference type="SAM" id="SignalP"/>
    </source>
</evidence>
<dbReference type="Pfam" id="PF09476">
    <property type="entry name" value="Pilus_CpaD"/>
    <property type="match status" value="1"/>
</dbReference>
<dbReference type="EMBL" id="CP092471">
    <property type="protein sequence ID" value="UVI40432.1"/>
    <property type="molecule type" value="Genomic_DNA"/>
</dbReference>
<organism evidence="3 4">
    <name type="scientific">Qipengyuania spongiae</name>
    <dbReference type="NCBI Taxonomy" id="2909673"/>
    <lineage>
        <taxon>Bacteria</taxon>
        <taxon>Pseudomonadati</taxon>
        <taxon>Pseudomonadota</taxon>
        <taxon>Alphaproteobacteria</taxon>
        <taxon>Sphingomonadales</taxon>
        <taxon>Erythrobacteraceae</taxon>
        <taxon>Qipengyuania</taxon>
    </lineage>
</organism>
<dbReference type="PROSITE" id="PS51257">
    <property type="entry name" value="PROKAR_LIPOPROTEIN"/>
    <property type="match status" value="1"/>
</dbReference>
<keyword evidence="4" id="KW-1185">Reference proteome</keyword>
<sequence length="219" mass="22695">MTTITTRQVSSAIALGLALSLAACNTPANRSLNSVHQPVVERSNYALDVTTTPGGLPVTEQQRVLGWFDAMDLRYGDRVALDDPAASPAVREAVQDLLGRRGLLLADGAPMTAGYVQPGQARIVLSRSSASVPGCPDWSKKSDLAYENDTSSNFGCAINSTFASMVANPEDLISGQTGTGETVVTTSTKAIRTYRDQEPTSAGGLNEVSSTAGSGGGGN</sequence>
<protein>
    <submittedName>
        <fullName evidence="3">CpaD family pilus assembly protein</fullName>
    </submittedName>
</protein>
<evidence type="ECO:0000256" key="1">
    <source>
        <dbReference type="SAM" id="MobiDB-lite"/>
    </source>
</evidence>
<evidence type="ECO:0000313" key="4">
    <source>
        <dbReference type="Proteomes" id="UP001065265"/>
    </source>
</evidence>
<reference evidence="3" key="1">
    <citation type="submission" date="2022-02" db="EMBL/GenBank/DDBJ databases">
        <title>Qipengyuania spongiae sp. nov., isolated from marine sponge.</title>
        <authorList>
            <person name="Li Z."/>
            <person name="Zhang M."/>
        </authorList>
    </citation>
    <scope>NUCLEOTIDE SEQUENCE</scope>
    <source>
        <strain evidence="3">PHS-Z21</strain>
    </source>
</reference>
<proteinExistence type="predicted"/>
<feature type="region of interest" description="Disordered" evidence="1">
    <location>
        <begin position="195"/>
        <end position="219"/>
    </location>
</feature>
<dbReference type="Proteomes" id="UP001065265">
    <property type="component" value="Chromosome"/>
</dbReference>
<gene>
    <name evidence="3" type="ORF">L1F33_05675</name>
</gene>
<dbReference type="RefSeq" id="WP_265560718.1">
    <property type="nucleotide sequence ID" value="NZ_CP092471.1"/>
</dbReference>
<feature type="signal peptide" evidence="2">
    <location>
        <begin position="1"/>
        <end position="22"/>
    </location>
</feature>